<dbReference type="InterPro" id="IPR012340">
    <property type="entry name" value="NA-bd_OB-fold"/>
</dbReference>
<dbReference type="InterPro" id="IPR022666">
    <property type="entry name" value="Ribosomal_uL2_RNA-bd_dom"/>
</dbReference>
<name>A0A382Q6N0_9ZZZZ</name>
<dbReference type="Gene3D" id="2.40.50.140">
    <property type="entry name" value="Nucleic acid-binding proteins"/>
    <property type="match status" value="1"/>
</dbReference>
<dbReference type="SUPFAM" id="SSF50249">
    <property type="entry name" value="Nucleic acid-binding proteins"/>
    <property type="match status" value="1"/>
</dbReference>
<feature type="non-terminal residue" evidence="3">
    <location>
        <position position="64"/>
    </location>
</feature>
<feature type="region of interest" description="Disordered" evidence="1">
    <location>
        <begin position="37"/>
        <end position="64"/>
    </location>
</feature>
<evidence type="ECO:0000313" key="3">
    <source>
        <dbReference type="EMBL" id="SVC80598.1"/>
    </source>
</evidence>
<feature type="domain" description="Large ribosomal subunit protein uL2 RNA-binding" evidence="2">
    <location>
        <begin position="31"/>
        <end position="64"/>
    </location>
</feature>
<reference evidence="3" key="1">
    <citation type="submission" date="2018-05" db="EMBL/GenBank/DDBJ databases">
        <authorList>
            <person name="Lanie J.A."/>
            <person name="Ng W.-L."/>
            <person name="Kazmierczak K.M."/>
            <person name="Andrzejewski T.M."/>
            <person name="Davidsen T.M."/>
            <person name="Wayne K.J."/>
            <person name="Tettelin H."/>
            <person name="Glass J.I."/>
            <person name="Rusch D."/>
            <person name="Podicherti R."/>
            <person name="Tsui H.-C.T."/>
            <person name="Winkler M.E."/>
        </authorList>
    </citation>
    <scope>NUCLEOTIDE SEQUENCE</scope>
</reference>
<protein>
    <recommendedName>
        <fullName evidence="2">Large ribosomal subunit protein uL2 RNA-binding domain-containing protein</fullName>
    </recommendedName>
</protein>
<evidence type="ECO:0000256" key="1">
    <source>
        <dbReference type="SAM" id="MobiDB-lite"/>
    </source>
</evidence>
<evidence type="ECO:0000259" key="2">
    <source>
        <dbReference type="Pfam" id="PF00181"/>
    </source>
</evidence>
<sequence length="64" mass="7574">MPTRKLKPDTPSRRYMSVSTFEEITKDRPERKLTVALRKTGGRNNHGRITSRHRGGGHRRRYRI</sequence>
<proteinExistence type="predicted"/>
<feature type="compositionally biased region" description="Basic residues" evidence="1">
    <location>
        <begin position="45"/>
        <end position="64"/>
    </location>
</feature>
<dbReference type="AlphaFoldDB" id="A0A382Q6N0"/>
<dbReference type="EMBL" id="UINC01111986">
    <property type="protein sequence ID" value="SVC80598.1"/>
    <property type="molecule type" value="Genomic_DNA"/>
</dbReference>
<accession>A0A382Q6N0</accession>
<dbReference type="Pfam" id="PF00181">
    <property type="entry name" value="Ribosomal_L2_N"/>
    <property type="match status" value="1"/>
</dbReference>
<gene>
    <name evidence="3" type="ORF">METZ01_LOCUS333452</name>
</gene>
<organism evidence="3">
    <name type="scientific">marine metagenome</name>
    <dbReference type="NCBI Taxonomy" id="408172"/>
    <lineage>
        <taxon>unclassified sequences</taxon>
        <taxon>metagenomes</taxon>
        <taxon>ecological metagenomes</taxon>
    </lineage>
</organism>